<dbReference type="EMBL" id="JADIMR010000038">
    <property type="protein sequence ID" value="MBO8446657.1"/>
    <property type="molecule type" value="Genomic_DNA"/>
</dbReference>
<feature type="transmembrane region" description="Helical" evidence="1">
    <location>
        <begin position="284"/>
        <end position="306"/>
    </location>
</feature>
<reference evidence="5" key="2">
    <citation type="journal article" date="2021" name="PeerJ">
        <title>Extensive microbial diversity within the chicken gut microbiome revealed by metagenomics and culture.</title>
        <authorList>
            <person name="Gilroy R."/>
            <person name="Ravi A."/>
            <person name="Getino M."/>
            <person name="Pursley I."/>
            <person name="Horton D.L."/>
            <person name="Alikhan N.F."/>
            <person name="Baker D."/>
            <person name="Gharbi K."/>
            <person name="Hall N."/>
            <person name="Watson M."/>
            <person name="Adriaenssens E.M."/>
            <person name="Foster-Nyarko E."/>
            <person name="Jarju S."/>
            <person name="Secka A."/>
            <person name="Antonio M."/>
            <person name="Oren A."/>
            <person name="Chaudhuri R.R."/>
            <person name="La Ragione R."/>
            <person name="Hildebrand F."/>
            <person name="Pallen M.J."/>
        </authorList>
    </citation>
    <scope>NUCLEOTIDE SEQUENCE</scope>
    <source>
        <strain evidence="5">D3-1215</strain>
    </source>
</reference>
<name>A0A9D9HEA6_9BACT</name>
<reference evidence="5" key="1">
    <citation type="submission" date="2020-10" db="EMBL/GenBank/DDBJ databases">
        <authorList>
            <person name="Gilroy R."/>
        </authorList>
    </citation>
    <scope>NUCLEOTIDE SEQUENCE</scope>
    <source>
        <strain evidence="5">D3-1215</strain>
    </source>
</reference>
<proteinExistence type="predicted"/>
<sequence length="388" mass="43754">MRQIWTKIIALLCCLATAIPASAVQPLSDEAGFSLLTCSPGEQVYELFGHSALRVSDDSLGIDMVFNYGVFSFYTENFILKFVSGQTDYTIGISRFNDFCIEYAARGSSVKESRLNLDNTEKQALWEFLNRNLRPENRIYRYNFIFNNCATKIRDAVEECAQGSIAYQELREEPLTFRQAIRLYTRTAEWSQFGFDICLGAGTDRPAGTRELAFLPELMDEAFISATVAHPSGEKPLVSKHEEIVQAAAVYEAAKLSPMVVCCCVFAIALVISFLQIRYKWNPLWFDAVLYGITAIAGFIILYLMIFSEHPFTGANFNILWINPLWLVPLFTDKHCPRFSRVYRMAACGIIVLTILLSPAIPQSFNTAFFPLMATIALRMGTGIFARH</sequence>
<keyword evidence="1" id="KW-1133">Transmembrane helix</keyword>
<evidence type="ECO:0000313" key="6">
    <source>
        <dbReference type="Proteomes" id="UP000823637"/>
    </source>
</evidence>
<keyword evidence="1" id="KW-0472">Membrane</keyword>
<feature type="signal peptide" evidence="2">
    <location>
        <begin position="1"/>
        <end position="23"/>
    </location>
</feature>
<keyword evidence="1" id="KW-0812">Transmembrane</keyword>
<evidence type="ECO:0000259" key="3">
    <source>
        <dbReference type="Pfam" id="PF13387"/>
    </source>
</evidence>
<feature type="transmembrane region" description="Helical" evidence="1">
    <location>
        <begin position="256"/>
        <end position="277"/>
    </location>
</feature>
<keyword evidence="2" id="KW-0732">Signal</keyword>
<evidence type="ECO:0000313" key="5">
    <source>
        <dbReference type="EMBL" id="MBO8446657.1"/>
    </source>
</evidence>
<dbReference type="Pfam" id="PF25221">
    <property type="entry name" value="5TMH_Lnb"/>
    <property type="match status" value="1"/>
</dbReference>
<evidence type="ECO:0000259" key="4">
    <source>
        <dbReference type="Pfam" id="PF25221"/>
    </source>
</evidence>
<organism evidence="5 6">
    <name type="scientific">Candidatus Enterocola intestinipullorum</name>
    <dbReference type="NCBI Taxonomy" id="2840783"/>
    <lineage>
        <taxon>Bacteria</taxon>
        <taxon>Pseudomonadati</taxon>
        <taxon>Bacteroidota</taxon>
        <taxon>Bacteroidia</taxon>
        <taxon>Bacteroidales</taxon>
        <taxon>Candidatus Enterocola</taxon>
    </lineage>
</organism>
<feature type="chain" id="PRO_5038471156" evidence="2">
    <location>
        <begin position="24"/>
        <end position="388"/>
    </location>
</feature>
<dbReference type="InterPro" id="IPR025178">
    <property type="entry name" value="Lnb_N"/>
</dbReference>
<dbReference type="Pfam" id="PF13387">
    <property type="entry name" value="Lnb_N"/>
    <property type="match status" value="1"/>
</dbReference>
<feature type="transmembrane region" description="Helical" evidence="1">
    <location>
        <begin position="312"/>
        <end position="331"/>
    </location>
</feature>
<protein>
    <submittedName>
        <fullName evidence="5">DUF4105 domain-containing protein</fullName>
    </submittedName>
</protein>
<dbReference type="AlphaFoldDB" id="A0A9D9HEA6"/>
<comment type="caution">
    <text evidence="5">The sequence shown here is derived from an EMBL/GenBank/DDBJ whole genome shotgun (WGS) entry which is preliminary data.</text>
</comment>
<dbReference type="InterPro" id="IPR057436">
    <property type="entry name" value="5TMH_Lnb"/>
</dbReference>
<evidence type="ECO:0000256" key="1">
    <source>
        <dbReference type="SAM" id="Phobius"/>
    </source>
</evidence>
<feature type="domain" description="Lnb-like transmembrane" evidence="4">
    <location>
        <begin position="256"/>
        <end position="385"/>
    </location>
</feature>
<gene>
    <name evidence="5" type="ORF">IAC32_02795</name>
</gene>
<feature type="transmembrane region" description="Helical" evidence="1">
    <location>
        <begin position="343"/>
        <end position="362"/>
    </location>
</feature>
<dbReference type="Proteomes" id="UP000823637">
    <property type="component" value="Unassembled WGS sequence"/>
</dbReference>
<accession>A0A9D9HEA6</accession>
<evidence type="ECO:0000256" key="2">
    <source>
        <dbReference type="SAM" id="SignalP"/>
    </source>
</evidence>
<feature type="domain" description="Lnb N-terminal periplasmic" evidence="3">
    <location>
        <begin position="33"/>
        <end position="180"/>
    </location>
</feature>